<evidence type="ECO:0000256" key="3">
    <source>
        <dbReference type="ARBA" id="ARBA00013906"/>
    </source>
</evidence>
<proteinExistence type="inferred from homology"/>
<dbReference type="Gene3D" id="3.30.70.330">
    <property type="match status" value="1"/>
</dbReference>
<dbReference type="GO" id="GO:0005730">
    <property type="term" value="C:nucleolus"/>
    <property type="evidence" value="ECO:0007669"/>
    <property type="project" value="UniProtKB-SubCell"/>
</dbReference>
<dbReference type="PANTHER" id="PTHR12311">
    <property type="entry name" value="ACTIVATOR OF BASAL TRANSCRIPTION 1"/>
    <property type="match status" value="1"/>
</dbReference>
<dbReference type="InterPro" id="IPR039119">
    <property type="entry name" value="ABT1/Esf2"/>
</dbReference>
<keyword evidence="5" id="KW-0694">RNA-binding</keyword>
<keyword evidence="6" id="KW-0539">Nucleus</keyword>
<dbReference type="VEuPathDB" id="FungiDB:MCYG_03877"/>
<comment type="subcellular location">
    <subcellularLocation>
        <location evidence="1">Nucleus</location>
        <location evidence="1">Nucleolus</location>
    </subcellularLocation>
</comment>
<dbReference type="OrthoDB" id="287393at2759"/>
<gene>
    <name evidence="10" type="ORF">MCYG_03877</name>
</gene>
<dbReference type="PANTHER" id="PTHR12311:SF7">
    <property type="entry name" value="ACTIVATOR OF BASAL TRANSCRIPTION 1"/>
    <property type="match status" value="1"/>
</dbReference>
<dbReference type="GO" id="GO:0000480">
    <property type="term" value="P:endonucleolytic cleavage in 5'-ETS of tricistronic rRNA transcript (SSU-rRNA, 5.8S rRNA, LSU-rRNA)"/>
    <property type="evidence" value="ECO:0007669"/>
    <property type="project" value="TreeGrafter"/>
</dbReference>
<evidence type="ECO:0000256" key="1">
    <source>
        <dbReference type="ARBA" id="ARBA00004604"/>
    </source>
</evidence>
<evidence type="ECO:0000256" key="7">
    <source>
        <dbReference type="ARBA" id="ARBA00025024"/>
    </source>
</evidence>
<dbReference type="CDD" id="cd12263">
    <property type="entry name" value="RRM_ABT1_like"/>
    <property type="match status" value="1"/>
</dbReference>
<sequence length="354" mass="39850">MSEKRPNDFLDIGSEDEGSDAGYNSEDFQESKGRSNNKRKHASSTGSQSKRRRRSDDDESEASDNNERSDMLDLASSVDDITRTSKDKDPSSSRPTDPAPTNDSAAIKPPSTSKAATKKRKNKTGVIYMSSLPPYLKPSALKSMLVARGFGPITKIFLSPYVPSTSTSRAAMKASRNKRRMYTDGWVEFASKRTAKICAETLNASIVGGKKGGWYHDDVWNMKYLRGFKWTDLMEQVQREKREAEARRRIEDTKARKEEKSFLQGLEQGKIVEGIRKKREAKEQLKGDSEEPVQKKPEIKRVFRQNEVKGGGDGSSGAGSSKKVDSDTQRSPIAQRRHDYFMLQPLSWRFMGQL</sequence>
<reference evidence="11" key="1">
    <citation type="journal article" date="2012" name="MBio">
        <title>Comparative genome analysis of Trichophyton rubrum and related dermatophytes reveals candidate genes involved in infection.</title>
        <authorList>
            <person name="Martinez D.A."/>
            <person name="Oliver B.G."/>
            <person name="Graeser Y."/>
            <person name="Goldberg J.M."/>
            <person name="Li W."/>
            <person name="Martinez-Rossi N.M."/>
            <person name="Monod M."/>
            <person name="Shelest E."/>
            <person name="Barton R.C."/>
            <person name="Birch E."/>
            <person name="Brakhage A.A."/>
            <person name="Chen Z."/>
            <person name="Gurr S.J."/>
            <person name="Heiman D."/>
            <person name="Heitman J."/>
            <person name="Kosti I."/>
            <person name="Rossi A."/>
            <person name="Saif S."/>
            <person name="Samalova M."/>
            <person name="Saunders C.W."/>
            <person name="Shea T."/>
            <person name="Summerbell R.C."/>
            <person name="Xu J."/>
            <person name="Young S."/>
            <person name="Zeng Q."/>
            <person name="Birren B.W."/>
            <person name="Cuomo C.A."/>
            <person name="White T.C."/>
        </authorList>
    </citation>
    <scope>NUCLEOTIDE SEQUENCE [LARGE SCALE GENOMIC DNA]</scope>
    <source>
        <strain evidence="11">ATCC MYA-4605 / CBS 113480</strain>
    </source>
</reference>
<keyword evidence="11" id="KW-1185">Reference proteome</keyword>
<evidence type="ECO:0000256" key="5">
    <source>
        <dbReference type="ARBA" id="ARBA00022884"/>
    </source>
</evidence>
<dbReference type="RefSeq" id="XP_002848371.1">
    <property type="nucleotide sequence ID" value="XM_002848325.1"/>
</dbReference>
<dbReference type="InterPro" id="IPR034353">
    <property type="entry name" value="ABT1/ESF2_RRM"/>
</dbReference>
<dbReference type="EMBL" id="DS995703">
    <property type="protein sequence ID" value="EEQ31058.1"/>
    <property type="molecule type" value="Genomic_DNA"/>
</dbReference>
<evidence type="ECO:0000313" key="10">
    <source>
        <dbReference type="EMBL" id="EEQ31058.1"/>
    </source>
</evidence>
<dbReference type="InterPro" id="IPR035979">
    <property type="entry name" value="RBD_domain_sf"/>
</dbReference>
<dbReference type="OMA" id="TRKHNDF"/>
<dbReference type="GO" id="GO:0000472">
    <property type="term" value="P:endonucleolytic cleavage to generate mature 5'-end of SSU-rRNA from (SSU-rRNA, 5.8S rRNA, LSU-rRNA)"/>
    <property type="evidence" value="ECO:0007669"/>
    <property type="project" value="TreeGrafter"/>
</dbReference>
<comment type="similarity">
    <text evidence="2">Belongs to the ESF2/ABP1 family.</text>
</comment>
<feature type="compositionally biased region" description="Basic and acidic residues" evidence="9">
    <location>
        <begin position="280"/>
        <end position="307"/>
    </location>
</feature>
<feature type="compositionally biased region" description="Basic and acidic residues" evidence="9">
    <location>
        <begin position="80"/>
        <end position="91"/>
    </location>
</feature>
<dbReference type="Proteomes" id="UP000002035">
    <property type="component" value="Unassembled WGS sequence"/>
</dbReference>
<evidence type="ECO:0000256" key="9">
    <source>
        <dbReference type="SAM" id="MobiDB-lite"/>
    </source>
</evidence>
<dbReference type="GeneID" id="9229695"/>
<dbReference type="HOGENOM" id="CLU_054086_0_1_1"/>
<comment type="function">
    <text evidence="7">Involved in the small subunit (SSU) processome assembly and function, and in the 18S rRNA synthesis. Required for the early cleavages at sites A0, A1 and A2.</text>
</comment>
<evidence type="ECO:0000256" key="6">
    <source>
        <dbReference type="ARBA" id="ARBA00023242"/>
    </source>
</evidence>
<feature type="region of interest" description="Disordered" evidence="9">
    <location>
        <begin position="280"/>
        <end position="338"/>
    </location>
</feature>
<dbReference type="AlphaFoldDB" id="C5FMF5"/>
<accession>C5FMF5</accession>
<dbReference type="GO" id="GO:0034462">
    <property type="term" value="P:small-subunit processome assembly"/>
    <property type="evidence" value="ECO:0007669"/>
    <property type="project" value="TreeGrafter"/>
</dbReference>
<evidence type="ECO:0000256" key="8">
    <source>
        <dbReference type="ARBA" id="ARBA00032634"/>
    </source>
</evidence>
<dbReference type="eggNOG" id="KOG3152">
    <property type="taxonomic scope" value="Eukaryota"/>
</dbReference>
<evidence type="ECO:0000313" key="11">
    <source>
        <dbReference type="Proteomes" id="UP000002035"/>
    </source>
</evidence>
<feature type="region of interest" description="Disordered" evidence="9">
    <location>
        <begin position="1"/>
        <end position="121"/>
    </location>
</feature>
<dbReference type="STRING" id="554155.C5FMF5"/>
<dbReference type="GO" id="GO:0000447">
    <property type="term" value="P:endonucleolytic cleavage in ITS1 to separate SSU-rRNA from 5.8S rRNA and LSU-rRNA from tricistronic rRNA transcript (SSU-rRNA, 5.8S rRNA, LSU-rRNA)"/>
    <property type="evidence" value="ECO:0007669"/>
    <property type="project" value="TreeGrafter"/>
</dbReference>
<name>C5FMF5_ARTOC</name>
<evidence type="ECO:0000256" key="2">
    <source>
        <dbReference type="ARBA" id="ARBA00005819"/>
    </source>
</evidence>
<evidence type="ECO:0000256" key="4">
    <source>
        <dbReference type="ARBA" id="ARBA00021800"/>
    </source>
</evidence>
<organism evidence="10 11">
    <name type="scientific">Arthroderma otae (strain ATCC MYA-4605 / CBS 113480)</name>
    <name type="common">Microsporum canis</name>
    <dbReference type="NCBI Taxonomy" id="554155"/>
    <lineage>
        <taxon>Eukaryota</taxon>
        <taxon>Fungi</taxon>
        <taxon>Dikarya</taxon>
        <taxon>Ascomycota</taxon>
        <taxon>Pezizomycotina</taxon>
        <taxon>Eurotiomycetes</taxon>
        <taxon>Eurotiomycetidae</taxon>
        <taxon>Onygenales</taxon>
        <taxon>Arthrodermataceae</taxon>
        <taxon>Microsporum</taxon>
    </lineage>
</organism>
<feature type="compositionally biased region" description="Polar residues" evidence="9">
    <location>
        <begin position="92"/>
        <end position="115"/>
    </location>
</feature>
<dbReference type="GO" id="GO:0003723">
    <property type="term" value="F:RNA binding"/>
    <property type="evidence" value="ECO:0007669"/>
    <property type="project" value="UniProtKB-KW"/>
</dbReference>
<dbReference type="InterPro" id="IPR012677">
    <property type="entry name" value="Nucleotide-bd_a/b_plait_sf"/>
</dbReference>
<dbReference type="SUPFAM" id="SSF54928">
    <property type="entry name" value="RNA-binding domain, RBD"/>
    <property type="match status" value="1"/>
</dbReference>
<protein>
    <recommendedName>
        <fullName evidence="3">Pre-rRNA-processing protein ESF2</fullName>
    </recommendedName>
    <alternativeName>
        <fullName evidence="8">18S rRNA factor 2</fullName>
    </alternativeName>
    <alternativeName>
        <fullName evidence="4">Pre-rRNA-processing protein esf2</fullName>
    </alternativeName>
</protein>